<dbReference type="AlphaFoldDB" id="C5LVE2"/>
<reference evidence="2 3" key="1">
    <citation type="submission" date="2008-07" db="EMBL/GenBank/DDBJ databases">
        <authorList>
            <person name="El-Sayed N."/>
            <person name="Caler E."/>
            <person name="Inman J."/>
            <person name="Amedeo P."/>
            <person name="Hass B."/>
            <person name="Wortman J."/>
        </authorList>
    </citation>
    <scope>NUCLEOTIDE SEQUENCE [LARGE SCALE GENOMIC DNA]</scope>
    <source>
        <strain evidence="3">ATCC 50983 / TXsc</strain>
    </source>
</reference>
<keyword evidence="1" id="KW-0812">Transmembrane</keyword>
<dbReference type="GO" id="GO:0003676">
    <property type="term" value="F:nucleic acid binding"/>
    <property type="evidence" value="ECO:0007669"/>
    <property type="project" value="InterPro"/>
</dbReference>
<keyword evidence="1" id="KW-1133">Transmembrane helix</keyword>
<sequence length="457" mass="51756">RLLLRSAHKKLRHASRSATVERAIEFGFFAPSLRRLANDVLAVCITCQLKNAKREWRISPGIAGAGISDLSPLSLLKNGKEPFYAVSVDAITLGSGLLYLSVVCLMTYSVVWIAIPDQTSSSIASAIRRAQRREGGFAVIVADNAIARDSVARDSEIAGWNIKFISANPRAPWTTAAETHHRSAVRVARIILRTYRVSDWKPEAMAALKQEVADEISWTLNRTPLSSADIDDQGYIKALTPDDLRFGYIRREGGGVTLMDNEVPSGESQSGEKWLRRQEANLRRFMNDFWPEKRRKVLASLGRTDSVRKDFIFRVGDPVMVYQPSRKHHMLWRTGWVVQCLSTRRYRVRIVASRGERVTEENHYNLCPLEVRRDYEDMPLPDRAGMRIRCRLKHEDGSLQQHWGTVVKDLAEKVLICWDVSDLGQSAFEMLKLEEEDWDLGDSDVDASERGACRGTE</sequence>
<protein>
    <recommendedName>
        <fullName evidence="4">Integrase catalytic domain-containing protein</fullName>
    </recommendedName>
</protein>
<accession>C5LVE2</accession>
<keyword evidence="1" id="KW-0472">Membrane</keyword>
<dbReference type="InParanoid" id="C5LVE2"/>
<dbReference type="SUPFAM" id="SSF53098">
    <property type="entry name" value="Ribonuclease H-like"/>
    <property type="match status" value="1"/>
</dbReference>
<dbReference type="GeneID" id="9045317"/>
<dbReference type="InterPro" id="IPR036397">
    <property type="entry name" value="RNaseH_sf"/>
</dbReference>
<name>C5LVE2_PERM5</name>
<evidence type="ECO:0008006" key="4">
    <source>
        <dbReference type="Google" id="ProtNLM"/>
    </source>
</evidence>
<evidence type="ECO:0000313" key="2">
    <source>
        <dbReference type="EMBL" id="EEQ99300.1"/>
    </source>
</evidence>
<feature type="non-terminal residue" evidence="2">
    <location>
        <position position="1"/>
    </location>
</feature>
<feature type="transmembrane region" description="Helical" evidence="1">
    <location>
        <begin position="97"/>
        <end position="115"/>
    </location>
</feature>
<proteinExistence type="predicted"/>
<evidence type="ECO:0000256" key="1">
    <source>
        <dbReference type="SAM" id="Phobius"/>
    </source>
</evidence>
<evidence type="ECO:0000313" key="3">
    <source>
        <dbReference type="Proteomes" id="UP000007800"/>
    </source>
</evidence>
<dbReference type="OrthoDB" id="10297792at2759"/>
<organism evidence="3">
    <name type="scientific">Perkinsus marinus (strain ATCC 50983 / TXsc)</name>
    <dbReference type="NCBI Taxonomy" id="423536"/>
    <lineage>
        <taxon>Eukaryota</taxon>
        <taxon>Sar</taxon>
        <taxon>Alveolata</taxon>
        <taxon>Perkinsozoa</taxon>
        <taxon>Perkinsea</taxon>
        <taxon>Perkinsida</taxon>
        <taxon>Perkinsidae</taxon>
        <taxon>Perkinsus</taxon>
    </lineage>
</organism>
<dbReference type="Proteomes" id="UP000007800">
    <property type="component" value="Unassembled WGS sequence"/>
</dbReference>
<dbReference type="EMBL" id="GG685841">
    <property type="protein sequence ID" value="EEQ99300.1"/>
    <property type="molecule type" value="Genomic_DNA"/>
</dbReference>
<dbReference type="OMA" id="RITTENH"/>
<dbReference type="RefSeq" id="XP_002766583.1">
    <property type="nucleotide sequence ID" value="XM_002766537.1"/>
</dbReference>
<dbReference type="Gene3D" id="3.30.420.10">
    <property type="entry name" value="Ribonuclease H-like superfamily/Ribonuclease H"/>
    <property type="match status" value="1"/>
</dbReference>
<dbReference type="InterPro" id="IPR012337">
    <property type="entry name" value="RNaseH-like_sf"/>
</dbReference>
<gene>
    <name evidence="2" type="ORF">Pmar_PMAR015612</name>
</gene>
<keyword evidence="3" id="KW-1185">Reference proteome</keyword>